<dbReference type="EnsemblMetazoa" id="ACOM030452-RA">
    <property type="protein sequence ID" value="ACOM030452-PA.1"/>
    <property type="gene ID" value="ACOM030452"/>
</dbReference>
<name>A0A8W7PF89_ANOCL</name>
<proteinExistence type="predicted"/>
<dbReference type="VEuPathDB" id="VectorBase:ACON2_041265"/>
<evidence type="ECO:0000313" key="1">
    <source>
        <dbReference type="EnsemblMetazoa" id="ACOM030452-PA.1"/>
    </source>
</evidence>
<dbReference type="AlphaFoldDB" id="A0A8W7PF89"/>
<reference evidence="1" key="1">
    <citation type="submission" date="2022-08" db="UniProtKB">
        <authorList>
            <consortium name="EnsemblMetazoa"/>
        </authorList>
    </citation>
    <scope>IDENTIFICATION</scope>
</reference>
<accession>A0A8W7PF89</accession>
<organism evidence="1">
    <name type="scientific">Anopheles coluzzii</name>
    <name type="common">African malaria mosquito</name>
    <dbReference type="NCBI Taxonomy" id="1518534"/>
    <lineage>
        <taxon>Eukaryota</taxon>
        <taxon>Metazoa</taxon>
        <taxon>Ecdysozoa</taxon>
        <taxon>Arthropoda</taxon>
        <taxon>Hexapoda</taxon>
        <taxon>Insecta</taxon>
        <taxon>Pterygota</taxon>
        <taxon>Neoptera</taxon>
        <taxon>Endopterygota</taxon>
        <taxon>Diptera</taxon>
        <taxon>Nematocera</taxon>
        <taxon>Culicoidea</taxon>
        <taxon>Culicidae</taxon>
        <taxon>Anophelinae</taxon>
        <taxon>Anopheles</taxon>
    </lineage>
</organism>
<sequence length="1012" mass="110919">MSLNKNGPIATYFDPISAAITKLQRLITTDLTGQLTNLTAEIDHYVKDNFLDSFKALGPTLVTLSQAVTNLRTAVTSARAASGTAVTVSPNDVKKFVTTRVISDITNGVRLLRTNVPILVYIVKSTLSSFQSADQYLVGLVQEAMQREQDVIALGVSNTADVNASVTTVTQSLTTELNGPYSKLTQLYRTKLQVTVEANATFKAMVDGWLNDTAPLFDNVDIGGKLETIYSTYVQQVLALDDDLAAFYGSSMCSLVYHLLQSLIENGPYAQFCFSKYGQKVFNFFVLHATDVEDCYRLQMTRLDKLVPALLNIVKLMVHDIDDFAVHVERCTQFKNLQNCVPYLGAEYKTLLGYTAKKRDYLYRLATKETNGSYYRLAGCYHNGEHIMLLNAEEMKIEIDKSLLTLQSVAYGRPRADFGIAQSVPNSGKVLERALEALQSFSDLDNGGTVNIKSGYELLIQIANMVNSIATKLSHTGTALMDTIVTLANDEAGPVAGVFGQVNAALAELEQLINGGLKVELSTLDSRLGPALGNQFRDGFRGITAALKKLSTVLAELQAAIEAAQKAAGGGPVTALHVRTFVPITLTNRLLTALAQLRSALPVVSFVIKRTNVTGRPDFGLKGEVVGSIFVANRSTALSVGIGTLSDYKILLGSQYQVLYGMRDAFYSLQTAAAKAQQEAGSNGQTIDMKIVREFISPRLINTLLNTIDRLPGAISPLIYSVHSPLAKLDKADSYISTAKGDIESALLQAHQEVVNFNGNIRQLKQETNDVIATISTAYRDQQTLSVDLLPKLKASINYQYELKMALDTFVDVASVPSIEEKTGLLNQTIAYYVSNSTTYDDDLVTVYGDRICPAMRAVVQVLIASGPYAAYCYSKYSHRVVDLAIHNFYDIGECYQLELNRLYSVSRLISNLISLATFNFADLFDNLSVCAAIQPCPGDCDPCVDTLGRFLDTLALLMEEKYDLILQIVPYEAKASLQRVKSCTAFSKYKLIADAHDLIKEVYDCEVKGYK</sequence>
<dbReference type="Proteomes" id="UP000075882">
    <property type="component" value="Unassembled WGS sequence"/>
</dbReference>
<protein>
    <submittedName>
        <fullName evidence="1">Uncharacterized protein</fullName>
    </submittedName>
</protein>
<dbReference type="VEuPathDB" id="VectorBase:ACON2_035131"/>